<reference evidence="2" key="1">
    <citation type="submission" date="2015-12" db="EMBL/GenBank/DDBJ databases">
        <title>Gene expression during late stages of embryo sac development: a critical building block for successful pollen-pistil interactions.</title>
        <authorList>
            <person name="Liu Y."/>
            <person name="Joly V."/>
            <person name="Sabar M."/>
            <person name="Matton D.P."/>
        </authorList>
    </citation>
    <scope>NUCLEOTIDE SEQUENCE</scope>
</reference>
<evidence type="ECO:0000256" key="1">
    <source>
        <dbReference type="SAM" id="MobiDB-lite"/>
    </source>
</evidence>
<organism evidence="2">
    <name type="scientific">Solanum chacoense</name>
    <name type="common">Chaco potato</name>
    <dbReference type="NCBI Taxonomy" id="4108"/>
    <lineage>
        <taxon>Eukaryota</taxon>
        <taxon>Viridiplantae</taxon>
        <taxon>Streptophyta</taxon>
        <taxon>Embryophyta</taxon>
        <taxon>Tracheophyta</taxon>
        <taxon>Spermatophyta</taxon>
        <taxon>Magnoliopsida</taxon>
        <taxon>eudicotyledons</taxon>
        <taxon>Gunneridae</taxon>
        <taxon>Pentapetalae</taxon>
        <taxon>asterids</taxon>
        <taxon>lamiids</taxon>
        <taxon>Solanales</taxon>
        <taxon>Solanaceae</taxon>
        <taxon>Solanoideae</taxon>
        <taxon>Solaneae</taxon>
        <taxon>Solanum</taxon>
    </lineage>
</organism>
<dbReference type="EMBL" id="GEDG01018779">
    <property type="protein sequence ID" value="JAP20497.1"/>
    <property type="molecule type" value="Transcribed_RNA"/>
</dbReference>
<proteinExistence type="predicted"/>
<protein>
    <submittedName>
        <fullName evidence="2">Putative ovule protein</fullName>
    </submittedName>
</protein>
<name>A0A0V0HJ68_SOLCH</name>
<sequence length="122" mass="14144">MHLADPQIQGNHTSKRTSIYAEFEILPLATSIYMLKCLLYNSKKINHCSSRSNQHYKNATTKKNQNLQQNTKEKPPILYKRSISTNPNSNQATIQKENTIPFPVFKIFDFLIQPTKLHLNQN</sequence>
<feature type="compositionally biased region" description="Polar residues" evidence="1">
    <location>
        <begin position="53"/>
        <end position="70"/>
    </location>
</feature>
<dbReference type="AlphaFoldDB" id="A0A0V0HJ68"/>
<evidence type="ECO:0000313" key="2">
    <source>
        <dbReference type="EMBL" id="JAP20497.1"/>
    </source>
</evidence>
<accession>A0A0V0HJ68</accession>
<feature type="region of interest" description="Disordered" evidence="1">
    <location>
        <begin position="53"/>
        <end position="76"/>
    </location>
</feature>